<proteinExistence type="predicted"/>
<keyword evidence="3" id="KW-1185">Reference proteome</keyword>
<feature type="region of interest" description="Disordered" evidence="1">
    <location>
        <begin position="241"/>
        <end position="284"/>
    </location>
</feature>
<reference evidence="2 3" key="1">
    <citation type="journal article" date="2017" name="Int. J. Parasitol.">
        <title>The genome of the protozoan parasite Cystoisospora suis and a reverse vaccinology approach to identify vaccine candidates.</title>
        <authorList>
            <person name="Palmieri N."/>
            <person name="Shrestha A."/>
            <person name="Ruttkowski B."/>
            <person name="Beck T."/>
            <person name="Vogl C."/>
            <person name="Tomley F."/>
            <person name="Blake D.P."/>
            <person name="Joachim A."/>
        </authorList>
    </citation>
    <scope>NUCLEOTIDE SEQUENCE [LARGE SCALE GENOMIC DNA]</scope>
    <source>
        <strain evidence="2 3">Wien I</strain>
    </source>
</reference>
<dbReference type="Proteomes" id="UP000221165">
    <property type="component" value="Unassembled WGS sequence"/>
</dbReference>
<protein>
    <submittedName>
        <fullName evidence="2">Ribosomal protein l7</fullName>
    </submittedName>
</protein>
<keyword evidence="2" id="KW-0687">Ribonucleoprotein</keyword>
<feature type="compositionally biased region" description="Pro residues" evidence="1">
    <location>
        <begin position="255"/>
        <end position="264"/>
    </location>
</feature>
<dbReference type="GeneID" id="94427844"/>
<dbReference type="EMBL" id="MIGC01002072">
    <property type="protein sequence ID" value="PHJ21715.1"/>
    <property type="molecule type" value="Genomic_DNA"/>
</dbReference>
<keyword evidence="2" id="KW-0689">Ribosomal protein</keyword>
<feature type="compositionally biased region" description="Low complexity" evidence="1">
    <location>
        <begin position="91"/>
        <end position="101"/>
    </location>
</feature>
<dbReference type="OrthoDB" id="332800at2759"/>
<dbReference type="RefSeq" id="XP_067923395.1">
    <property type="nucleotide sequence ID" value="XM_068064633.1"/>
</dbReference>
<feature type="compositionally biased region" description="Low complexity" evidence="1">
    <location>
        <begin position="265"/>
        <end position="276"/>
    </location>
</feature>
<dbReference type="GO" id="GO:0005840">
    <property type="term" value="C:ribosome"/>
    <property type="evidence" value="ECO:0007669"/>
    <property type="project" value="UniProtKB-KW"/>
</dbReference>
<evidence type="ECO:0000313" key="2">
    <source>
        <dbReference type="EMBL" id="PHJ21715.1"/>
    </source>
</evidence>
<feature type="region of interest" description="Disordered" evidence="1">
    <location>
        <begin position="153"/>
        <end position="175"/>
    </location>
</feature>
<evidence type="ECO:0000256" key="1">
    <source>
        <dbReference type="SAM" id="MobiDB-lite"/>
    </source>
</evidence>
<name>A0A2C6L0X8_9APIC</name>
<evidence type="ECO:0000313" key="3">
    <source>
        <dbReference type="Proteomes" id="UP000221165"/>
    </source>
</evidence>
<dbReference type="AlphaFoldDB" id="A0A2C6L0X8"/>
<feature type="region of interest" description="Disordered" evidence="1">
    <location>
        <begin position="77"/>
        <end position="101"/>
    </location>
</feature>
<feature type="non-terminal residue" evidence="2">
    <location>
        <position position="284"/>
    </location>
</feature>
<organism evidence="2 3">
    <name type="scientific">Cystoisospora suis</name>
    <dbReference type="NCBI Taxonomy" id="483139"/>
    <lineage>
        <taxon>Eukaryota</taxon>
        <taxon>Sar</taxon>
        <taxon>Alveolata</taxon>
        <taxon>Apicomplexa</taxon>
        <taxon>Conoidasida</taxon>
        <taxon>Coccidia</taxon>
        <taxon>Eucoccidiorida</taxon>
        <taxon>Eimeriorina</taxon>
        <taxon>Sarcocystidae</taxon>
        <taxon>Cystoisospora</taxon>
    </lineage>
</organism>
<comment type="caution">
    <text evidence="2">The sequence shown here is derived from an EMBL/GenBank/DDBJ whole genome shotgun (WGS) entry which is preliminary data.</text>
</comment>
<dbReference type="VEuPathDB" id="ToxoDB:CSUI_004442"/>
<gene>
    <name evidence="2" type="ORF">CSUI_004442</name>
</gene>
<sequence>MERITSKSLASTIWRKTAQRKPIHVSNPRNAPSLCRERYACPSSRALSDAISPSSPLVERRFLSTDVTEGKARECTGGLRRRAPKNERIHLSTSTPSSSYSSFLSFQSLHPYYRSLSIHLTPVESVRRHQPSHERFSQRKSFSTSSSSFDIFQKLKDPPEDKDDSGNAASLKKRKPSDRVIRLVDEVLNLSLIEAADLCDLCQEKLAERSGGPSFNASAAVGRVPFPHPASMFQGMTMPGLMPPPIMGGGSFPHGSPPPPPPAGASPASAASSSSSDTSETGAK</sequence>
<accession>A0A2C6L0X8</accession>